<evidence type="ECO:0000256" key="4">
    <source>
        <dbReference type="ARBA" id="ARBA00008518"/>
    </source>
</evidence>
<evidence type="ECO:0000256" key="11">
    <source>
        <dbReference type="ARBA" id="ARBA00023054"/>
    </source>
</evidence>
<name>A0A8T1S285_CHESE</name>
<dbReference type="GO" id="GO:0061630">
    <property type="term" value="F:ubiquitin protein ligase activity"/>
    <property type="evidence" value="ECO:0007669"/>
    <property type="project" value="UniProtKB-EC"/>
</dbReference>
<dbReference type="SMART" id="SM00336">
    <property type="entry name" value="BBOX"/>
    <property type="match status" value="1"/>
</dbReference>
<evidence type="ECO:0000256" key="6">
    <source>
        <dbReference type="ARBA" id="ARBA00022490"/>
    </source>
</evidence>
<evidence type="ECO:0000313" key="14">
    <source>
        <dbReference type="EMBL" id="KAG6922785.1"/>
    </source>
</evidence>
<dbReference type="SUPFAM" id="SSF57845">
    <property type="entry name" value="B-box zinc-binding domain"/>
    <property type="match status" value="1"/>
</dbReference>
<keyword evidence="8 12" id="KW-0479">Metal-binding</keyword>
<dbReference type="EC" id="2.3.2.27" evidence="5"/>
<accession>A0A8T1S285</accession>
<evidence type="ECO:0000256" key="12">
    <source>
        <dbReference type="PROSITE-ProRule" id="PRU00024"/>
    </source>
</evidence>
<evidence type="ECO:0000259" key="13">
    <source>
        <dbReference type="PROSITE" id="PS50119"/>
    </source>
</evidence>
<organism evidence="14 15">
    <name type="scientific">Chelydra serpentina</name>
    <name type="common">Snapping turtle</name>
    <name type="synonym">Testudo serpentina</name>
    <dbReference type="NCBI Taxonomy" id="8475"/>
    <lineage>
        <taxon>Eukaryota</taxon>
        <taxon>Metazoa</taxon>
        <taxon>Chordata</taxon>
        <taxon>Craniata</taxon>
        <taxon>Vertebrata</taxon>
        <taxon>Euteleostomi</taxon>
        <taxon>Archelosauria</taxon>
        <taxon>Testudinata</taxon>
        <taxon>Testudines</taxon>
        <taxon>Cryptodira</taxon>
        <taxon>Durocryptodira</taxon>
        <taxon>Americhelydia</taxon>
        <taxon>Chelydroidea</taxon>
        <taxon>Chelydridae</taxon>
        <taxon>Chelydra</taxon>
    </lineage>
</organism>
<sequence length="92" mass="10729">MCRARILKENLRPNWDLARLAELFKDWNLCKKHQEKLNLFCEEDGETVCVVCERSPEHRSHPVLLMEEAAQKYQVGNTLDLGSFGPFLRSLI</sequence>
<comment type="caution">
    <text evidence="14">The sequence shown here is derived from an EMBL/GenBank/DDBJ whole genome shotgun (WGS) entry which is preliminary data.</text>
</comment>
<evidence type="ECO:0000256" key="9">
    <source>
        <dbReference type="ARBA" id="ARBA00022786"/>
    </source>
</evidence>
<keyword evidence="10" id="KW-0862">Zinc</keyword>
<evidence type="ECO:0000256" key="1">
    <source>
        <dbReference type="ARBA" id="ARBA00000900"/>
    </source>
</evidence>
<dbReference type="PANTHER" id="PTHR24103">
    <property type="entry name" value="E3 UBIQUITIN-PROTEIN LIGASE TRIM"/>
    <property type="match status" value="1"/>
</dbReference>
<evidence type="ECO:0000256" key="8">
    <source>
        <dbReference type="ARBA" id="ARBA00022771"/>
    </source>
</evidence>
<dbReference type="InterPro" id="IPR000315">
    <property type="entry name" value="Znf_B-box"/>
</dbReference>
<protein>
    <recommendedName>
        <fullName evidence="5">RING-type E3 ubiquitin transferase</fullName>
        <ecNumber evidence="5">2.3.2.27</ecNumber>
    </recommendedName>
</protein>
<comment type="similarity">
    <text evidence="4">Belongs to the TRIM/RBCC family.</text>
</comment>
<evidence type="ECO:0000256" key="10">
    <source>
        <dbReference type="ARBA" id="ARBA00022833"/>
    </source>
</evidence>
<dbReference type="CDD" id="cd19795">
    <property type="entry name" value="Bbox2_TRIM68_C-IV"/>
    <property type="match status" value="1"/>
</dbReference>
<keyword evidence="8 12" id="KW-0863">Zinc-finger</keyword>
<proteinExistence type="inferred from homology"/>
<dbReference type="PROSITE" id="PS50119">
    <property type="entry name" value="ZF_BBOX"/>
    <property type="match status" value="1"/>
</dbReference>
<feature type="domain" description="B box-type" evidence="13">
    <location>
        <begin position="25"/>
        <end position="66"/>
    </location>
</feature>
<dbReference type="Gene3D" id="3.30.160.60">
    <property type="entry name" value="Classic Zinc Finger"/>
    <property type="match status" value="1"/>
</dbReference>
<dbReference type="GO" id="GO:0005737">
    <property type="term" value="C:cytoplasm"/>
    <property type="evidence" value="ECO:0007669"/>
    <property type="project" value="UniProtKB-SubCell"/>
</dbReference>
<dbReference type="EMBL" id="JAHGAV010001145">
    <property type="protein sequence ID" value="KAG6922785.1"/>
    <property type="molecule type" value="Genomic_DNA"/>
</dbReference>
<evidence type="ECO:0000256" key="7">
    <source>
        <dbReference type="ARBA" id="ARBA00022679"/>
    </source>
</evidence>
<comment type="subcellular location">
    <subcellularLocation>
        <location evidence="2">Cytoplasm</location>
    </subcellularLocation>
</comment>
<dbReference type="Pfam" id="PF00643">
    <property type="entry name" value="zf-B_box"/>
    <property type="match status" value="1"/>
</dbReference>
<evidence type="ECO:0000256" key="3">
    <source>
        <dbReference type="ARBA" id="ARBA00004906"/>
    </source>
</evidence>
<comment type="pathway">
    <text evidence="3">Protein modification; protein ubiquitination.</text>
</comment>
<keyword evidence="6" id="KW-0963">Cytoplasm</keyword>
<evidence type="ECO:0000256" key="2">
    <source>
        <dbReference type="ARBA" id="ARBA00004496"/>
    </source>
</evidence>
<keyword evidence="11" id="KW-0175">Coiled coil</keyword>
<reference evidence="14 15" key="1">
    <citation type="journal article" date="2020" name="G3 (Bethesda)">
        <title>Draft Genome of the Common Snapping Turtle, Chelydra serpentina, a Model for Phenotypic Plasticity in Reptiles.</title>
        <authorList>
            <person name="Das D."/>
            <person name="Singh S.K."/>
            <person name="Bierstedt J."/>
            <person name="Erickson A."/>
            <person name="Galli G.L.J."/>
            <person name="Crossley D.A. 2nd"/>
            <person name="Rhen T."/>
        </authorList>
    </citation>
    <scope>NUCLEOTIDE SEQUENCE [LARGE SCALE GENOMIC DNA]</scope>
    <source>
        <strain evidence="14">KW</strain>
    </source>
</reference>
<keyword evidence="15" id="KW-1185">Reference proteome</keyword>
<dbReference type="Proteomes" id="UP000765507">
    <property type="component" value="Unassembled WGS sequence"/>
</dbReference>
<dbReference type="OrthoDB" id="9049620at2759"/>
<dbReference type="PRINTS" id="PR01406">
    <property type="entry name" value="BBOXZNFINGER"/>
</dbReference>
<comment type="catalytic activity">
    <reaction evidence="1">
        <text>S-ubiquitinyl-[E2 ubiquitin-conjugating enzyme]-L-cysteine + [acceptor protein]-L-lysine = [E2 ubiquitin-conjugating enzyme]-L-cysteine + N(6)-ubiquitinyl-[acceptor protein]-L-lysine.</text>
        <dbReference type="EC" id="2.3.2.27"/>
    </reaction>
</comment>
<dbReference type="InterPro" id="IPR050143">
    <property type="entry name" value="TRIM/RBCC"/>
</dbReference>
<gene>
    <name evidence="14" type="ORF">G0U57_001029</name>
</gene>
<keyword evidence="9" id="KW-0833">Ubl conjugation pathway</keyword>
<evidence type="ECO:0000256" key="5">
    <source>
        <dbReference type="ARBA" id="ARBA00012483"/>
    </source>
</evidence>
<keyword evidence="7" id="KW-0808">Transferase</keyword>
<evidence type="ECO:0000313" key="15">
    <source>
        <dbReference type="Proteomes" id="UP000765507"/>
    </source>
</evidence>
<dbReference type="InterPro" id="IPR020457">
    <property type="entry name" value="Znf_B-box_chordata"/>
</dbReference>
<dbReference type="GO" id="GO:0008270">
    <property type="term" value="F:zinc ion binding"/>
    <property type="evidence" value="ECO:0007669"/>
    <property type="project" value="UniProtKB-KW"/>
</dbReference>
<dbReference type="AlphaFoldDB" id="A0A8T1S285"/>